<dbReference type="InterPro" id="IPR000182">
    <property type="entry name" value="GNAT_dom"/>
</dbReference>
<protein>
    <submittedName>
        <fullName evidence="2">GNAT family N-acetyltransferase</fullName>
    </submittedName>
</protein>
<dbReference type="SUPFAM" id="SSF55729">
    <property type="entry name" value="Acyl-CoA N-acyltransferases (Nat)"/>
    <property type="match status" value="1"/>
</dbReference>
<accession>A0ABT0B7X2</accession>
<dbReference type="Pfam" id="PF13673">
    <property type="entry name" value="Acetyltransf_10"/>
    <property type="match status" value="1"/>
</dbReference>
<keyword evidence="3" id="KW-1185">Reference proteome</keyword>
<feature type="non-terminal residue" evidence="2">
    <location>
        <position position="98"/>
    </location>
</feature>
<evidence type="ECO:0000259" key="1">
    <source>
        <dbReference type="PROSITE" id="PS51186"/>
    </source>
</evidence>
<reference evidence="2" key="1">
    <citation type="submission" date="2022-03" db="EMBL/GenBank/DDBJ databases">
        <title>Identification of a novel bacterium isolated from mangrove sediments.</title>
        <authorList>
            <person name="Pan X."/>
        </authorList>
    </citation>
    <scope>NUCLEOTIDE SEQUENCE</scope>
    <source>
        <strain evidence="2">B2580</strain>
    </source>
</reference>
<dbReference type="Gene3D" id="3.40.630.30">
    <property type="match status" value="1"/>
</dbReference>
<evidence type="ECO:0000313" key="3">
    <source>
        <dbReference type="Proteomes" id="UP001162880"/>
    </source>
</evidence>
<dbReference type="InterPro" id="IPR016181">
    <property type="entry name" value="Acyl_CoA_acyltransferase"/>
</dbReference>
<dbReference type="RefSeq" id="WP_243996461.1">
    <property type="nucleotide sequence ID" value="NZ_JALHLE010000054.1"/>
</dbReference>
<proteinExistence type="predicted"/>
<feature type="domain" description="N-acetyltransferase" evidence="1">
    <location>
        <begin position="1"/>
        <end position="98"/>
    </location>
</feature>
<name>A0ABT0B7X2_9SPHN</name>
<dbReference type="Proteomes" id="UP001162880">
    <property type="component" value="Unassembled WGS sequence"/>
</dbReference>
<dbReference type="PROSITE" id="PS51186">
    <property type="entry name" value="GNAT"/>
    <property type="match status" value="1"/>
</dbReference>
<gene>
    <name evidence="2" type="ORF">MTR64_20815</name>
</gene>
<organism evidence="2 3">
    <name type="scientific">Novosphingobium album</name>
    <name type="common">ex Hu et al. 2023</name>
    <dbReference type="NCBI Taxonomy" id="2930093"/>
    <lineage>
        <taxon>Bacteria</taxon>
        <taxon>Pseudomonadati</taxon>
        <taxon>Pseudomonadota</taxon>
        <taxon>Alphaproteobacteria</taxon>
        <taxon>Sphingomonadales</taxon>
        <taxon>Sphingomonadaceae</taxon>
        <taxon>Novosphingobium</taxon>
    </lineage>
</organism>
<sequence>MIVRLAEDADLARLTRLVAEVARSEVAPAFAPEGRRLLEAALTQEAHDARRRDGVVYHLAESRIGGDLLGVVAMRPQGHLLLLFVDPEAQGRGVARAL</sequence>
<dbReference type="EMBL" id="JALHLE010000054">
    <property type="protein sequence ID" value="MCJ2181014.1"/>
    <property type="molecule type" value="Genomic_DNA"/>
</dbReference>
<dbReference type="CDD" id="cd04301">
    <property type="entry name" value="NAT_SF"/>
    <property type="match status" value="1"/>
</dbReference>
<comment type="caution">
    <text evidence="2">The sequence shown here is derived from an EMBL/GenBank/DDBJ whole genome shotgun (WGS) entry which is preliminary data.</text>
</comment>
<evidence type="ECO:0000313" key="2">
    <source>
        <dbReference type="EMBL" id="MCJ2181014.1"/>
    </source>
</evidence>